<organism evidence="1 2">
    <name type="scientific">Camellia lanceoleosa</name>
    <dbReference type="NCBI Taxonomy" id="1840588"/>
    <lineage>
        <taxon>Eukaryota</taxon>
        <taxon>Viridiplantae</taxon>
        <taxon>Streptophyta</taxon>
        <taxon>Embryophyta</taxon>
        <taxon>Tracheophyta</taxon>
        <taxon>Spermatophyta</taxon>
        <taxon>Magnoliopsida</taxon>
        <taxon>eudicotyledons</taxon>
        <taxon>Gunneridae</taxon>
        <taxon>Pentapetalae</taxon>
        <taxon>asterids</taxon>
        <taxon>Ericales</taxon>
        <taxon>Theaceae</taxon>
        <taxon>Camellia</taxon>
    </lineage>
</organism>
<dbReference type="Proteomes" id="UP001060215">
    <property type="component" value="Chromosome 3"/>
</dbReference>
<evidence type="ECO:0000313" key="2">
    <source>
        <dbReference type="Proteomes" id="UP001060215"/>
    </source>
</evidence>
<keyword evidence="2" id="KW-1185">Reference proteome</keyword>
<evidence type="ECO:0000313" key="1">
    <source>
        <dbReference type="EMBL" id="KAI8028384.1"/>
    </source>
</evidence>
<dbReference type="EMBL" id="CM045760">
    <property type="protein sequence ID" value="KAI8028384.1"/>
    <property type="molecule type" value="Genomic_DNA"/>
</dbReference>
<protein>
    <submittedName>
        <fullName evidence="1">T-complex protein 1 subunit theta</fullName>
    </submittedName>
</protein>
<gene>
    <name evidence="1" type="ORF">LOK49_LG02G01343</name>
</gene>
<accession>A0ACC0ISZ5</accession>
<name>A0ACC0ISZ5_9ERIC</name>
<sequence>MSQRAATLPLPSTPILARRGASRLPFYATNQKMSITKTSLREGQRLMVLKISSKFELRRFCCTIGVVALVTIVRNEEGENSVCTVVQQGSSDSILDALERVVDDGVNTYMIIMTKPASGPRREQLVAEMDED</sequence>
<proteinExistence type="predicted"/>
<reference evidence="1 2" key="1">
    <citation type="journal article" date="2022" name="Plant J.">
        <title>Chromosome-level genome of Camellia lanceoleosa provides a valuable resource for understanding genome evolution and self-incompatibility.</title>
        <authorList>
            <person name="Gong W."/>
            <person name="Xiao S."/>
            <person name="Wang L."/>
            <person name="Liao Z."/>
            <person name="Chang Y."/>
            <person name="Mo W."/>
            <person name="Hu G."/>
            <person name="Li W."/>
            <person name="Zhao G."/>
            <person name="Zhu H."/>
            <person name="Hu X."/>
            <person name="Ji K."/>
            <person name="Xiang X."/>
            <person name="Song Q."/>
            <person name="Yuan D."/>
            <person name="Jin S."/>
            <person name="Zhang L."/>
        </authorList>
    </citation>
    <scope>NUCLEOTIDE SEQUENCE [LARGE SCALE GENOMIC DNA]</scope>
    <source>
        <strain evidence="1">SQ_2022a</strain>
    </source>
</reference>
<comment type="caution">
    <text evidence="1">The sequence shown here is derived from an EMBL/GenBank/DDBJ whole genome shotgun (WGS) entry which is preliminary data.</text>
</comment>